<name>A0A644VQ42_9ZZZZ</name>
<dbReference type="EMBL" id="VSSQ01000394">
    <property type="protein sequence ID" value="MPL93519.1"/>
    <property type="molecule type" value="Genomic_DNA"/>
</dbReference>
<dbReference type="SUPFAM" id="SSF53756">
    <property type="entry name" value="UDP-Glycosyltransferase/glycogen phosphorylase"/>
    <property type="match status" value="1"/>
</dbReference>
<evidence type="ECO:0000256" key="1">
    <source>
        <dbReference type="ARBA" id="ARBA00022679"/>
    </source>
</evidence>
<comment type="caution">
    <text evidence="4">The sequence shown here is derived from an EMBL/GenBank/DDBJ whole genome shotgun (WGS) entry which is preliminary data.</text>
</comment>
<dbReference type="PANTHER" id="PTHR46401:SF2">
    <property type="entry name" value="GLYCOSYLTRANSFERASE WBBK-RELATED"/>
    <property type="match status" value="1"/>
</dbReference>
<dbReference type="InterPro" id="IPR001296">
    <property type="entry name" value="Glyco_trans_1"/>
</dbReference>
<reference evidence="4" key="1">
    <citation type="submission" date="2019-08" db="EMBL/GenBank/DDBJ databases">
        <authorList>
            <person name="Kucharzyk K."/>
            <person name="Murdoch R.W."/>
            <person name="Higgins S."/>
            <person name="Loffler F."/>
        </authorList>
    </citation>
    <scope>NUCLEOTIDE SEQUENCE</scope>
</reference>
<dbReference type="Gene3D" id="3.40.50.2000">
    <property type="entry name" value="Glycogen Phosphorylase B"/>
    <property type="match status" value="2"/>
</dbReference>
<gene>
    <name evidence="4" type="primary">mshA_36</name>
    <name evidence="4" type="ORF">SDC9_39651</name>
</gene>
<dbReference type="EC" id="2.4.1.250" evidence="4"/>
<dbReference type="InterPro" id="IPR028098">
    <property type="entry name" value="Glyco_trans_4-like_N"/>
</dbReference>
<dbReference type="GO" id="GO:0009103">
    <property type="term" value="P:lipopolysaccharide biosynthetic process"/>
    <property type="evidence" value="ECO:0007669"/>
    <property type="project" value="TreeGrafter"/>
</dbReference>
<protein>
    <submittedName>
        <fullName evidence="4">D-inositol-3-phosphate glycosyltransferase</fullName>
        <ecNumber evidence="4">2.4.1.250</ecNumber>
    </submittedName>
</protein>
<sequence length="404" mass="46452">MPKLLQISIEVNSGSVGRIAEQIGQKAIDSGWESYITYARNNQPSKSNVIKIGNKLDVYWHGVMTRITDKHGFYSTLPTKKLIKQINKIQPDIILLHHLHGYFINIKLLFNYLYKIETHIVWVFHDCWSFTGHCAHFEEIGCEKWKIECNACPLKKYYPASYVFDRSKENYKEKKKLFNSLKNLTIVPVSKWLGDLVKESFLSSNNIKVIYNGIDINTFKPNLNIKETREKFGLKDEFIVIGVSGVWNKGKGLDDFIKLSYNIESSVKIILVGLNDYQIKKLPNKIIGIKRTDSFIQLAELYSMSDLFINPTYGDTFPTTNLEALACGTPVLTYRTGGSIEAVSDETGFIVEKGDLDSVIKIISEVKERGKEFYIDRCRERAVACFNKDDRFKEYIELFNNLIN</sequence>
<accession>A0A644VQ42</accession>
<dbReference type="PANTHER" id="PTHR46401">
    <property type="entry name" value="GLYCOSYLTRANSFERASE WBBK-RELATED"/>
    <property type="match status" value="1"/>
</dbReference>
<organism evidence="4">
    <name type="scientific">bioreactor metagenome</name>
    <dbReference type="NCBI Taxonomy" id="1076179"/>
    <lineage>
        <taxon>unclassified sequences</taxon>
        <taxon>metagenomes</taxon>
        <taxon>ecological metagenomes</taxon>
    </lineage>
</organism>
<dbReference type="Pfam" id="PF13439">
    <property type="entry name" value="Glyco_transf_4"/>
    <property type="match status" value="1"/>
</dbReference>
<feature type="domain" description="Glycosyl transferase family 1" evidence="2">
    <location>
        <begin position="225"/>
        <end position="370"/>
    </location>
</feature>
<dbReference type="GO" id="GO:0102710">
    <property type="term" value="F:D-inositol-3-phosphate glycosyltransferase activity"/>
    <property type="evidence" value="ECO:0007669"/>
    <property type="project" value="UniProtKB-EC"/>
</dbReference>
<evidence type="ECO:0000259" key="3">
    <source>
        <dbReference type="Pfam" id="PF13439"/>
    </source>
</evidence>
<evidence type="ECO:0000313" key="4">
    <source>
        <dbReference type="EMBL" id="MPL93519.1"/>
    </source>
</evidence>
<evidence type="ECO:0000259" key="2">
    <source>
        <dbReference type="Pfam" id="PF00534"/>
    </source>
</evidence>
<proteinExistence type="predicted"/>
<keyword evidence="4" id="KW-0328">Glycosyltransferase</keyword>
<keyword evidence="1 4" id="KW-0808">Transferase</keyword>
<dbReference type="Pfam" id="PF00534">
    <property type="entry name" value="Glycos_transf_1"/>
    <property type="match status" value="1"/>
</dbReference>
<feature type="domain" description="Glycosyltransferase subfamily 4-like N-terminal" evidence="3">
    <location>
        <begin position="18"/>
        <end position="217"/>
    </location>
</feature>
<dbReference type="AlphaFoldDB" id="A0A644VQ42"/>